<dbReference type="SUPFAM" id="SSF52540">
    <property type="entry name" value="P-loop containing nucleoside triphosphate hydrolases"/>
    <property type="match status" value="1"/>
</dbReference>
<evidence type="ECO:0000259" key="9">
    <source>
        <dbReference type="PROSITE" id="PS50893"/>
    </source>
</evidence>
<feature type="domain" description="ABC transporter" evidence="9">
    <location>
        <begin position="581"/>
        <end position="871"/>
    </location>
</feature>
<evidence type="ECO:0000313" key="10">
    <source>
        <dbReference type="EMBL" id="KAL0069604.1"/>
    </source>
</evidence>
<comment type="similarity">
    <text evidence="1">Belongs to the ABC transporter superfamily. ABCD family. Peroxisomal fatty acyl CoA transporter (TC 3.A.1.203) subfamily.</text>
</comment>
<dbReference type="GO" id="GO:0005524">
    <property type="term" value="F:ATP binding"/>
    <property type="evidence" value="ECO:0007669"/>
    <property type="project" value="UniProtKB-KW"/>
</dbReference>
<feature type="region of interest" description="Disordered" evidence="8">
    <location>
        <begin position="837"/>
        <end position="887"/>
    </location>
</feature>
<evidence type="ECO:0000256" key="6">
    <source>
        <dbReference type="ARBA" id="ARBA00022989"/>
    </source>
</evidence>
<evidence type="ECO:0000256" key="5">
    <source>
        <dbReference type="ARBA" id="ARBA00022840"/>
    </source>
</evidence>
<dbReference type="InterPro" id="IPR011527">
    <property type="entry name" value="ABC1_TM_dom"/>
</dbReference>
<dbReference type="SMART" id="SM00382">
    <property type="entry name" value="AAA"/>
    <property type="match status" value="1"/>
</dbReference>
<dbReference type="Pfam" id="PF06472">
    <property type="entry name" value="ABC_membrane_2"/>
    <property type="match status" value="1"/>
</dbReference>
<dbReference type="InterPro" id="IPR050835">
    <property type="entry name" value="ABC_transporter_sub-D"/>
</dbReference>
<keyword evidence="5 10" id="KW-0067">ATP-binding</keyword>
<dbReference type="InterPro" id="IPR027417">
    <property type="entry name" value="P-loop_NTPase"/>
</dbReference>
<keyword evidence="3" id="KW-0812">Transmembrane</keyword>
<dbReference type="PANTHER" id="PTHR11384">
    <property type="entry name" value="ATP-BINDING CASSETTE, SUB-FAMILY D MEMBER"/>
    <property type="match status" value="1"/>
</dbReference>
<dbReference type="EMBL" id="JBBXMP010000011">
    <property type="protein sequence ID" value="KAL0069604.1"/>
    <property type="molecule type" value="Genomic_DNA"/>
</dbReference>
<evidence type="ECO:0000313" key="11">
    <source>
        <dbReference type="Proteomes" id="UP001437256"/>
    </source>
</evidence>
<dbReference type="InterPro" id="IPR003593">
    <property type="entry name" value="AAA+_ATPase"/>
</dbReference>
<dbReference type="Gene3D" id="3.40.50.300">
    <property type="entry name" value="P-loop containing nucleotide triphosphate hydrolases"/>
    <property type="match status" value="1"/>
</dbReference>
<keyword evidence="7" id="KW-0472">Membrane</keyword>
<evidence type="ECO:0000256" key="4">
    <source>
        <dbReference type="ARBA" id="ARBA00022741"/>
    </source>
</evidence>
<evidence type="ECO:0000256" key="2">
    <source>
        <dbReference type="ARBA" id="ARBA00022448"/>
    </source>
</evidence>
<dbReference type="InterPro" id="IPR003439">
    <property type="entry name" value="ABC_transporter-like_ATP-bd"/>
</dbReference>
<evidence type="ECO:0000256" key="7">
    <source>
        <dbReference type="ARBA" id="ARBA00023136"/>
    </source>
</evidence>
<keyword evidence="11" id="KW-1185">Reference proteome</keyword>
<organism evidence="10 11">
    <name type="scientific">Marasmius tenuissimus</name>
    <dbReference type="NCBI Taxonomy" id="585030"/>
    <lineage>
        <taxon>Eukaryota</taxon>
        <taxon>Fungi</taxon>
        <taxon>Dikarya</taxon>
        <taxon>Basidiomycota</taxon>
        <taxon>Agaricomycotina</taxon>
        <taxon>Agaricomycetes</taxon>
        <taxon>Agaricomycetidae</taxon>
        <taxon>Agaricales</taxon>
        <taxon>Marasmiineae</taxon>
        <taxon>Marasmiaceae</taxon>
        <taxon>Marasmius</taxon>
    </lineage>
</organism>
<dbReference type="InterPro" id="IPR017871">
    <property type="entry name" value="ABC_transporter-like_CS"/>
</dbReference>
<evidence type="ECO:0000256" key="1">
    <source>
        <dbReference type="ARBA" id="ARBA00008575"/>
    </source>
</evidence>
<accession>A0ABR3A8B2</accession>
<keyword evidence="6" id="KW-1133">Transmembrane helix</keyword>
<name>A0ABR3A8B2_9AGAR</name>
<dbReference type="PROSITE" id="PS00211">
    <property type="entry name" value="ABC_TRANSPORTER_1"/>
    <property type="match status" value="1"/>
</dbReference>
<gene>
    <name evidence="10" type="primary">PXA1</name>
    <name evidence="10" type="ORF">AAF712_003262</name>
</gene>
<reference evidence="10 11" key="1">
    <citation type="submission" date="2024-05" db="EMBL/GenBank/DDBJ databases">
        <title>A draft genome resource for the thread blight pathogen Marasmius tenuissimus strain MS-2.</title>
        <authorList>
            <person name="Yulfo-Soto G.E."/>
            <person name="Baruah I.K."/>
            <person name="Amoako-Attah I."/>
            <person name="Bukari Y."/>
            <person name="Meinhardt L.W."/>
            <person name="Bailey B.A."/>
            <person name="Cohen S.P."/>
        </authorList>
    </citation>
    <scope>NUCLEOTIDE SEQUENCE [LARGE SCALE GENOMIC DNA]</scope>
    <source>
        <strain evidence="10 11">MS-2</strain>
    </source>
</reference>
<dbReference type="PANTHER" id="PTHR11384:SF67">
    <property type="entry name" value="ATP-BINDING CASSETTE SUB-FAMILY D MEMBER 1"/>
    <property type="match status" value="1"/>
</dbReference>
<protein>
    <submittedName>
        <fullName evidence="10">ATP-binding cassette long-chain fatty acid transporter pxa1</fullName>
    </submittedName>
</protein>
<proteinExistence type="inferred from homology"/>
<evidence type="ECO:0000256" key="8">
    <source>
        <dbReference type="SAM" id="MobiDB-lite"/>
    </source>
</evidence>
<keyword evidence="2" id="KW-0813">Transport</keyword>
<dbReference type="Pfam" id="PF00005">
    <property type="entry name" value="ABC_tran"/>
    <property type="match status" value="1"/>
</dbReference>
<dbReference type="PROSITE" id="PS50893">
    <property type="entry name" value="ABC_TRANSPORTER_2"/>
    <property type="match status" value="1"/>
</dbReference>
<comment type="caution">
    <text evidence="10">The sequence shown here is derived from an EMBL/GenBank/DDBJ whole genome shotgun (WGS) entry which is preliminary data.</text>
</comment>
<keyword evidence="4" id="KW-0547">Nucleotide-binding</keyword>
<sequence length="913" mass="101173">MAIFSKFLRLTSPTHGRLRQPQSLQATISLIAFVVVLLLRTRVVGLPLEALEGTRNILKSLVTIFTNSSSPNGYNFMKKQLSPVELSMVLQQLYVVSDDEESGKEKVDGKGKSRDTEPRKTLLVPYQNRLHHVPIRRTSQELIDRMEKHFASIPESSTYSSSAASTDPNTAKVKKSKALFDPAFTHTLYTLLRIAFPSTLKRPITTEHLLLLTHTGFLILRTYLSVLVARLDGRIVRDLVSANGWGFMQGLGLWFALAVPSTITNVMIKHLQSVLGVRIRGRVGGFLQDLYLARGGSGSSNSNSKGMRFYTVQGRLEGVDQYLTADVEAWAEGVSGLYGNLMKPTLDMVLFTSQLAKSLGARGTVLLFGTYWCTIRILRAVTPAFGKLASVEARLEGEYRAGMGRLGRESEEVAFYDGGAREKDILTKAYLRLIKHVNNIYKASLYTRCAISRIDANAGLQIRIAYEWTEDYVIKYLWSAAGYGLIAVPLLFTRATGPSIGPKPKIQAAIASRTESYISNRRLLLSLADAGGRLMYAYKDILELAGVTERLGIFGKELYLSGQAPERPQLEGEDDEDCIILQNVDIGIPGSDTVLVKDLSLRLKPGDHLMITGSNGVGKTAIARVLGGLWDPLDAQIEGDEAADVPEAKIIRGVVKVPGSDRMVFVPQRAYHPQGTLLDQIIYPDTYVEFTERAIPLESQPPSTVSPDRPDAFAFELDLDRIPHKHYLRLRLQYAISSNPCIWDTSPNAKEWRDVLSGGEKQRVGVGRMVYSLLKNGDKEGQKHRGWAVLDECTSAVSSDVEGRMYEYAKSLGITLITVSLRPSLMKHHKLLLTLNGPGGAEDESEGYTTPDGQEGADSVPGPGGWTLARLDSSTYQHTQKREEEELEERLREVEGWEKRVKELDALLRAVEE</sequence>
<dbReference type="Proteomes" id="UP001437256">
    <property type="component" value="Unassembled WGS sequence"/>
</dbReference>
<evidence type="ECO:0000256" key="3">
    <source>
        <dbReference type="ARBA" id="ARBA00022692"/>
    </source>
</evidence>